<protein>
    <recommendedName>
        <fullName evidence="1">VWFD domain-containing protein</fullName>
    </recommendedName>
</protein>
<dbReference type="PANTHER" id="PTHR37860:SF1">
    <property type="match status" value="1"/>
</dbReference>
<sequence>MTVPVIADGARWIMKHLKVLLASSLYSNISDIGLMLGHYINWSLSLLFPGSENFNKEFTSGAWNIWIPLPECSHSLFDLWNVISSNARTSSHKLTLPSFLRQIWSLLKYPYGVINYVLPPFPAYGSIIGETHFISLDGRAFTMNSSCSHVLLADAKDKLFTLVSESHGLPERRSYTLFVGERIVKILPNLQVSADGLSITLPYVSDTISITRNLHHLTVASYDDLGRDLVTLSCLVNQQACVVGVSGWLLADTQGLLGHFNLNPADDFMRPSGQMMQIIVKTLKGKNKSKEAQE</sequence>
<dbReference type="InterPro" id="IPR001846">
    <property type="entry name" value="VWF_type-D"/>
</dbReference>
<accession>A0AAN8XD37</accession>
<proteinExistence type="predicted"/>
<dbReference type="EMBL" id="JAXCGZ010009471">
    <property type="protein sequence ID" value="KAK7077099.1"/>
    <property type="molecule type" value="Genomic_DNA"/>
</dbReference>
<name>A0AAN8XD37_HALRR</name>
<evidence type="ECO:0000259" key="1">
    <source>
        <dbReference type="PROSITE" id="PS51233"/>
    </source>
</evidence>
<keyword evidence="3" id="KW-1185">Reference proteome</keyword>
<dbReference type="Proteomes" id="UP001381693">
    <property type="component" value="Unassembled WGS sequence"/>
</dbReference>
<dbReference type="PANTHER" id="PTHR37860">
    <property type="entry name" value="AGAP008810-PA"/>
    <property type="match status" value="1"/>
</dbReference>
<organism evidence="2 3">
    <name type="scientific">Halocaridina rubra</name>
    <name type="common">Hawaiian red shrimp</name>
    <dbReference type="NCBI Taxonomy" id="373956"/>
    <lineage>
        <taxon>Eukaryota</taxon>
        <taxon>Metazoa</taxon>
        <taxon>Ecdysozoa</taxon>
        <taxon>Arthropoda</taxon>
        <taxon>Crustacea</taxon>
        <taxon>Multicrustacea</taxon>
        <taxon>Malacostraca</taxon>
        <taxon>Eumalacostraca</taxon>
        <taxon>Eucarida</taxon>
        <taxon>Decapoda</taxon>
        <taxon>Pleocyemata</taxon>
        <taxon>Caridea</taxon>
        <taxon>Atyoidea</taxon>
        <taxon>Atyidae</taxon>
        <taxon>Halocaridina</taxon>
    </lineage>
</organism>
<dbReference type="Pfam" id="PF00094">
    <property type="entry name" value="VWD"/>
    <property type="match status" value="1"/>
</dbReference>
<evidence type="ECO:0000313" key="3">
    <source>
        <dbReference type="Proteomes" id="UP001381693"/>
    </source>
</evidence>
<comment type="caution">
    <text evidence="2">The sequence shown here is derived from an EMBL/GenBank/DDBJ whole genome shotgun (WGS) entry which is preliminary data.</text>
</comment>
<dbReference type="PROSITE" id="PS51233">
    <property type="entry name" value="VWFD"/>
    <property type="match status" value="1"/>
</dbReference>
<evidence type="ECO:0000313" key="2">
    <source>
        <dbReference type="EMBL" id="KAK7077099.1"/>
    </source>
</evidence>
<dbReference type="SMART" id="SM00216">
    <property type="entry name" value="VWD"/>
    <property type="match status" value="1"/>
</dbReference>
<gene>
    <name evidence="2" type="ORF">SK128_015804</name>
</gene>
<reference evidence="2 3" key="1">
    <citation type="submission" date="2023-11" db="EMBL/GenBank/DDBJ databases">
        <title>Halocaridina rubra genome assembly.</title>
        <authorList>
            <person name="Smith C."/>
        </authorList>
    </citation>
    <scope>NUCLEOTIDE SEQUENCE [LARGE SCALE GENOMIC DNA]</scope>
    <source>
        <strain evidence="2">EP-1</strain>
        <tissue evidence="2">Whole</tissue>
    </source>
</reference>
<feature type="domain" description="VWFD" evidence="1">
    <location>
        <begin position="123"/>
        <end position="294"/>
    </location>
</feature>
<dbReference type="AlphaFoldDB" id="A0AAN8XD37"/>